<evidence type="ECO:0000256" key="1">
    <source>
        <dbReference type="SAM" id="MobiDB-lite"/>
    </source>
</evidence>
<evidence type="ECO:0000313" key="2">
    <source>
        <dbReference type="EMBL" id="OMP11418.1"/>
    </source>
</evidence>
<protein>
    <submittedName>
        <fullName evidence="2">Uncharacterized protein</fullName>
    </submittedName>
</protein>
<gene>
    <name evidence="2" type="ORF">COLO4_03828</name>
</gene>
<proteinExistence type="predicted"/>
<feature type="region of interest" description="Disordered" evidence="1">
    <location>
        <begin position="1"/>
        <end position="26"/>
    </location>
</feature>
<comment type="caution">
    <text evidence="2">The sequence shown here is derived from an EMBL/GenBank/DDBJ whole genome shotgun (WGS) entry which is preliminary data.</text>
</comment>
<sequence>MDLRSDSSINMSSKSTVRPQPSLLSNYSPSLCGSCESRGVFEMEGV</sequence>
<dbReference type="EMBL" id="AWUE01010697">
    <property type="protein sequence ID" value="OMP11418.1"/>
    <property type="molecule type" value="Genomic_DNA"/>
</dbReference>
<evidence type="ECO:0000313" key="3">
    <source>
        <dbReference type="Proteomes" id="UP000187203"/>
    </source>
</evidence>
<keyword evidence="3" id="KW-1185">Reference proteome</keyword>
<accession>A0A1R3KWK8</accession>
<dbReference type="Proteomes" id="UP000187203">
    <property type="component" value="Unassembled WGS sequence"/>
</dbReference>
<reference evidence="3" key="1">
    <citation type="submission" date="2013-09" db="EMBL/GenBank/DDBJ databases">
        <title>Corchorus olitorius genome sequencing.</title>
        <authorList>
            <person name="Alam M."/>
            <person name="Haque M.S."/>
            <person name="Islam M.S."/>
            <person name="Emdad E.M."/>
            <person name="Islam M.M."/>
            <person name="Ahmed B."/>
            <person name="Halim A."/>
            <person name="Hossen Q.M.M."/>
            <person name="Hossain M.Z."/>
            <person name="Ahmed R."/>
            <person name="Khan M.M."/>
            <person name="Islam R."/>
            <person name="Rashid M.M."/>
            <person name="Khan S.A."/>
            <person name="Rahman M.S."/>
            <person name="Alam M."/>
            <person name="Yahiya A.S."/>
            <person name="Khan M.S."/>
            <person name="Azam M.S."/>
            <person name="Haque T."/>
            <person name="Lashkar M.Z.H."/>
            <person name="Akhand A.I."/>
            <person name="Morshed G."/>
            <person name="Roy S."/>
            <person name="Uddin K.S."/>
            <person name="Rabeya T."/>
            <person name="Hossain A.S."/>
            <person name="Chowdhury A."/>
            <person name="Snigdha A.R."/>
            <person name="Mortoza M.S."/>
            <person name="Matin S.A."/>
            <person name="Hoque S.M.E."/>
            <person name="Islam M.K."/>
            <person name="Roy D.K."/>
            <person name="Haider R."/>
            <person name="Moosa M.M."/>
            <person name="Elias S.M."/>
            <person name="Hasan A.M."/>
            <person name="Jahan S."/>
            <person name="Shafiuddin M."/>
            <person name="Mahmood N."/>
            <person name="Shommy N.S."/>
        </authorList>
    </citation>
    <scope>NUCLEOTIDE SEQUENCE [LARGE SCALE GENOMIC DNA]</scope>
    <source>
        <strain evidence="3">cv. O-4</strain>
    </source>
</reference>
<organism evidence="2 3">
    <name type="scientific">Corchorus olitorius</name>
    <dbReference type="NCBI Taxonomy" id="93759"/>
    <lineage>
        <taxon>Eukaryota</taxon>
        <taxon>Viridiplantae</taxon>
        <taxon>Streptophyta</taxon>
        <taxon>Embryophyta</taxon>
        <taxon>Tracheophyta</taxon>
        <taxon>Spermatophyta</taxon>
        <taxon>Magnoliopsida</taxon>
        <taxon>eudicotyledons</taxon>
        <taxon>Gunneridae</taxon>
        <taxon>Pentapetalae</taxon>
        <taxon>rosids</taxon>
        <taxon>malvids</taxon>
        <taxon>Malvales</taxon>
        <taxon>Malvaceae</taxon>
        <taxon>Grewioideae</taxon>
        <taxon>Apeibeae</taxon>
        <taxon>Corchorus</taxon>
    </lineage>
</organism>
<name>A0A1R3KWK8_9ROSI</name>
<dbReference type="AlphaFoldDB" id="A0A1R3KWK8"/>